<reference evidence="3" key="1">
    <citation type="journal article" date="2019" name="Int. J. Syst. Evol. Microbiol.">
        <title>The Global Catalogue of Microorganisms (GCM) 10K type strain sequencing project: providing services to taxonomists for standard genome sequencing and annotation.</title>
        <authorList>
            <consortium name="The Broad Institute Genomics Platform"/>
            <consortium name="The Broad Institute Genome Sequencing Center for Infectious Disease"/>
            <person name="Wu L."/>
            <person name="Ma J."/>
        </authorList>
    </citation>
    <scope>NUCLEOTIDE SEQUENCE [LARGE SCALE GENOMIC DNA]</scope>
    <source>
        <strain evidence="3">JCM 18303</strain>
    </source>
</reference>
<dbReference type="PANTHER" id="PTHR43796">
    <property type="entry name" value="CARBOXYNORSPERMIDINE SYNTHASE"/>
    <property type="match status" value="1"/>
</dbReference>
<dbReference type="Pfam" id="PF03435">
    <property type="entry name" value="Sacchrp_dh_NADP"/>
    <property type="match status" value="1"/>
</dbReference>
<keyword evidence="3" id="KW-1185">Reference proteome</keyword>
<dbReference type="InterPro" id="IPR036291">
    <property type="entry name" value="NAD(P)-bd_dom_sf"/>
</dbReference>
<accession>A0ABP9PWR0</accession>
<name>A0ABP9PWR0_9PSEU</name>
<protein>
    <submittedName>
        <fullName evidence="2">Saccharopine dehydrogenase NADP-binding domain-containing protein</fullName>
    </submittedName>
</protein>
<evidence type="ECO:0000313" key="3">
    <source>
        <dbReference type="Proteomes" id="UP001428817"/>
    </source>
</evidence>
<organism evidence="2 3">
    <name type="scientific">Pseudonocardia eucalypti</name>
    <dbReference type="NCBI Taxonomy" id="648755"/>
    <lineage>
        <taxon>Bacteria</taxon>
        <taxon>Bacillati</taxon>
        <taxon>Actinomycetota</taxon>
        <taxon>Actinomycetes</taxon>
        <taxon>Pseudonocardiales</taxon>
        <taxon>Pseudonocardiaceae</taxon>
        <taxon>Pseudonocardia</taxon>
    </lineage>
</organism>
<dbReference type="RefSeq" id="WP_185061876.1">
    <property type="nucleotide sequence ID" value="NZ_BAABJP010000008.1"/>
</dbReference>
<dbReference type="Proteomes" id="UP001428817">
    <property type="component" value="Unassembled WGS sequence"/>
</dbReference>
<dbReference type="Gene3D" id="3.30.360.10">
    <property type="entry name" value="Dihydrodipicolinate Reductase, domain 2"/>
    <property type="match status" value="1"/>
</dbReference>
<dbReference type="EMBL" id="BAABJP010000008">
    <property type="protein sequence ID" value="GAA5153184.1"/>
    <property type="molecule type" value="Genomic_DNA"/>
</dbReference>
<dbReference type="InterPro" id="IPR005097">
    <property type="entry name" value="Sacchrp_dh_NADP-bd"/>
</dbReference>
<dbReference type="Gene3D" id="3.40.50.720">
    <property type="entry name" value="NAD(P)-binding Rossmann-like Domain"/>
    <property type="match status" value="2"/>
</dbReference>
<gene>
    <name evidence="2" type="ORF">GCM10023321_23090</name>
</gene>
<dbReference type="SUPFAM" id="SSF51735">
    <property type="entry name" value="NAD(P)-binding Rossmann-fold domains"/>
    <property type="match status" value="1"/>
</dbReference>
<evidence type="ECO:0000259" key="1">
    <source>
        <dbReference type="Pfam" id="PF03435"/>
    </source>
</evidence>
<comment type="caution">
    <text evidence="2">The sequence shown here is derived from an EMBL/GenBank/DDBJ whole genome shotgun (WGS) entry which is preliminary data.</text>
</comment>
<sequence length="408" mass="42131">MRILALGGAGGMGRYACRVAAGWPEVTELVVADLAAGAARDFAAELGPRAHGVGLDVRDAPALAAMLAEADVVVNTVGPYFRFGVPILTAAIDAGCHYLDICDDWEPTLDMLELTERARAAGVTAVVGMGASPGVANLLAVQAAAALERPEEIVTGWSLEAAQPDEAGGAGGAAEVSAALIHGVRQMTGTIRVVRDGRPVDERPLRRFTVDYPGVGPRPLWTFGHPEAVTLAGVIPGARTSVNAMFAGGAFIGLVRALRWAVDRRVLTPERAARVIALAERRLPAPAPHTLLPPDGLPPLFALVTGSHEGRPVRAAATLLRAPGMTMGALTGVPLAAALRLLVTGRLDRPGVSPPEAALDPAEFFAELAEHCPGAGPMTLLTTSWEPSAGERYRTAIGAARAALSASA</sequence>
<feature type="domain" description="Saccharopine dehydrogenase NADP binding" evidence="1">
    <location>
        <begin position="4"/>
        <end position="126"/>
    </location>
</feature>
<dbReference type="PANTHER" id="PTHR43796:SF2">
    <property type="entry name" value="CARBOXYNORSPERMIDINE SYNTHASE"/>
    <property type="match status" value="1"/>
</dbReference>
<proteinExistence type="predicted"/>
<evidence type="ECO:0000313" key="2">
    <source>
        <dbReference type="EMBL" id="GAA5153184.1"/>
    </source>
</evidence>